<dbReference type="EMBL" id="HBGK01043411">
    <property type="protein sequence ID" value="CAD9303047.1"/>
    <property type="molecule type" value="Transcribed_RNA"/>
</dbReference>
<reference evidence="1" key="1">
    <citation type="submission" date="2021-01" db="EMBL/GenBank/DDBJ databases">
        <authorList>
            <person name="Corre E."/>
            <person name="Pelletier E."/>
            <person name="Niang G."/>
            <person name="Scheremetjew M."/>
            <person name="Finn R."/>
            <person name="Kale V."/>
            <person name="Holt S."/>
            <person name="Cochrane G."/>
            <person name="Meng A."/>
            <person name="Brown T."/>
            <person name="Cohen L."/>
        </authorList>
    </citation>
    <scope>NUCLEOTIDE SEQUENCE</scope>
    <source>
        <strain evidence="1">CCMP 410</strain>
    </source>
</reference>
<evidence type="ECO:0000313" key="1">
    <source>
        <dbReference type="EMBL" id="CAD9303047.1"/>
    </source>
</evidence>
<organism evidence="1">
    <name type="scientific">Grammatophora oceanica</name>
    <dbReference type="NCBI Taxonomy" id="210454"/>
    <lineage>
        <taxon>Eukaryota</taxon>
        <taxon>Sar</taxon>
        <taxon>Stramenopiles</taxon>
        <taxon>Ochrophyta</taxon>
        <taxon>Bacillariophyta</taxon>
        <taxon>Fragilariophyceae</taxon>
        <taxon>Fragilariophycidae</taxon>
        <taxon>Rhabdonematales</taxon>
        <taxon>Grammatophoraceae</taxon>
        <taxon>Grammatophora</taxon>
    </lineage>
</organism>
<protein>
    <submittedName>
        <fullName evidence="1">Uncharacterized protein</fullName>
    </submittedName>
</protein>
<proteinExistence type="predicted"/>
<gene>
    <name evidence="1" type="ORF">GOCE00092_LOCUS22782</name>
</gene>
<sequence length="172" mass="19407">MMWLCRSTATPSVAIPIEDMTKIERNLFNEEDSILSADTLEVGPCSGKLFDLRVYGGTLSDQDEVNDVGRRCAGPNDPHFITQEWSKKCWRESLPLSRDTTCVCGIACTQEEWWPATNRRGSHTYGSGSFAATWYSLLDPRRCLPWIQPHSFLLKTCQGIEEGDDDEGRRGL</sequence>
<accession>A0A7S1VKI1</accession>
<name>A0A7S1VKI1_9STRA</name>
<dbReference type="AlphaFoldDB" id="A0A7S1VKI1"/>